<dbReference type="InterPro" id="IPR000838">
    <property type="entry name" value="RNA_pol_sigma70_ECF_CS"/>
</dbReference>
<dbReference type="SUPFAM" id="SSF88659">
    <property type="entry name" value="Sigma3 and sigma4 domains of RNA polymerase sigma factors"/>
    <property type="match status" value="1"/>
</dbReference>
<accession>A0A0E3BSJ6</accession>
<evidence type="ECO:0000259" key="7">
    <source>
        <dbReference type="Pfam" id="PF04542"/>
    </source>
</evidence>
<dbReference type="SUPFAM" id="SSF88946">
    <property type="entry name" value="Sigma2 domain of RNA polymerase sigma factors"/>
    <property type="match status" value="1"/>
</dbReference>
<comment type="caution">
    <text evidence="9">The sequence shown here is derived from an EMBL/GenBank/DDBJ whole genome shotgun (WGS) entry which is preliminary data.</text>
</comment>
<evidence type="ECO:0000256" key="2">
    <source>
        <dbReference type="ARBA" id="ARBA00023015"/>
    </source>
</evidence>
<dbReference type="InterPro" id="IPR013324">
    <property type="entry name" value="RNA_pol_sigma_r3/r4-like"/>
</dbReference>
<dbReference type="InterPro" id="IPR013249">
    <property type="entry name" value="RNA_pol_sigma70_r4_t2"/>
</dbReference>
<organism evidence="9 10">
    <name type="scientific">Comamonas thiooxydans</name>
    <dbReference type="NCBI Taxonomy" id="363952"/>
    <lineage>
        <taxon>Bacteria</taxon>
        <taxon>Pseudomonadati</taxon>
        <taxon>Pseudomonadota</taxon>
        <taxon>Betaproteobacteria</taxon>
        <taxon>Burkholderiales</taxon>
        <taxon>Comamonadaceae</taxon>
        <taxon>Comamonas</taxon>
    </lineage>
</organism>
<dbReference type="InterPro" id="IPR039425">
    <property type="entry name" value="RNA_pol_sigma-70-like"/>
</dbReference>
<evidence type="ECO:0000256" key="4">
    <source>
        <dbReference type="ARBA" id="ARBA00023125"/>
    </source>
</evidence>
<dbReference type="InterPro" id="IPR014284">
    <property type="entry name" value="RNA_pol_sigma-70_dom"/>
</dbReference>
<keyword evidence="5 6" id="KW-0804">Transcription</keyword>
<dbReference type="Gene3D" id="1.10.10.10">
    <property type="entry name" value="Winged helix-like DNA-binding domain superfamily/Winged helix DNA-binding domain"/>
    <property type="match status" value="1"/>
</dbReference>
<evidence type="ECO:0000256" key="1">
    <source>
        <dbReference type="ARBA" id="ARBA00010641"/>
    </source>
</evidence>
<dbReference type="InterPro" id="IPR013325">
    <property type="entry name" value="RNA_pol_sigma_r2"/>
</dbReference>
<dbReference type="EMBL" id="AWTP01000136">
    <property type="protein sequence ID" value="KGH07178.1"/>
    <property type="molecule type" value="Genomic_DNA"/>
</dbReference>
<feature type="domain" description="RNA polymerase sigma-70 region 2" evidence="7">
    <location>
        <begin position="101"/>
        <end position="166"/>
    </location>
</feature>
<dbReference type="GO" id="GO:0006352">
    <property type="term" value="P:DNA-templated transcription initiation"/>
    <property type="evidence" value="ECO:0007669"/>
    <property type="project" value="InterPro"/>
</dbReference>
<dbReference type="Gene3D" id="1.10.1740.10">
    <property type="match status" value="1"/>
</dbReference>
<dbReference type="CDD" id="cd06171">
    <property type="entry name" value="Sigma70_r4"/>
    <property type="match status" value="1"/>
</dbReference>
<comment type="similarity">
    <text evidence="1 6">Belongs to the sigma-70 factor family. ECF subfamily.</text>
</comment>
<name>A0A0E3BSJ6_9BURK</name>
<sequence>MMHSFVGDEASFGRPEIRWPGQALIHWMDRSVTTFRPCWQQGRESDRHGNAGRGYTIQWSKEAYMPHTQPSSHSPAVADASDLELAFRAAAGDEVAFEAIMRRHNRLLFRTARAILKSDTDAEDVVQQAYLQAWQALGNFRADAKLSTWLVRIVVNEALGQIRRRQLKIVPLESAMASTQQMDASWQQDDMDRGPDRTVMRSELRRIMEARIDLLPDDFRRVFMLRGVEEMSAQEVSQILEIPEATVRTRFFRARSMLREGLSQDLDMALSDAFNFDGERCNRIVSLVRARLPRR</sequence>
<keyword evidence="2 6" id="KW-0805">Transcription regulation</keyword>
<dbReference type="PANTHER" id="PTHR43133:SF51">
    <property type="entry name" value="RNA POLYMERASE SIGMA FACTOR"/>
    <property type="match status" value="1"/>
</dbReference>
<proteinExistence type="inferred from homology"/>
<keyword evidence="4 6" id="KW-0238">DNA-binding</keyword>
<dbReference type="GO" id="GO:0003677">
    <property type="term" value="F:DNA binding"/>
    <property type="evidence" value="ECO:0007669"/>
    <property type="project" value="UniProtKB-KW"/>
</dbReference>
<reference evidence="9 10" key="1">
    <citation type="submission" date="2013-09" db="EMBL/GenBank/DDBJ databases">
        <title>High correlation between genotypes and phenotypes of environmental bacteria Comamonas testosteroni strains.</title>
        <authorList>
            <person name="Liu L."/>
            <person name="Zhu W."/>
            <person name="Xia X."/>
            <person name="Xu B."/>
            <person name="Luo M."/>
            <person name="Wang G."/>
        </authorList>
    </citation>
    <scope>NUCLEOTIDE SEQUENCE [LARGE SCALE GENOMIC DNA]</scope>
    <source>
        <strain evidence="9 10">DF2</strain>
    </source>
</reference>
<dbReference type="Pfam" id="PF08281">
    <property type="entry name" value="Sigma70_r4_2"/>
    <property type="match status" value="1"/>
</dbReference>
<dbReference type="AlphaFoldDB" id="A0A0E3BSJ6"/>
<dbReference type="NCBIfam" id="TIGR02937">
    <property type="entry name" value="sigma70-ECF"/>
    <property type="match status" value="1"/>
</dbReference>
<protein>
    <recommendedName>
        <fullName evidence="6">RNA polymerase sigma factor</fullName>
    </recommendedName>
</protein>
<dbReference type="InterPro" id="IPR036388">
    <property type="entry name" value="WH-like_DNA-bd_sf"/>
</dbReference>
<evidence type="ECO:0000313" key="9">
    <source>
        <dbReference type="EMBL" id="KGH07178.1"/>
    </source>
</evidence>
<evidence type="ECO:0000256" key="5">
    <source>
        <dbReference type="ARBA" id="ARBA00023163"/>
    </source>
</evidence>
<evidence type="ECO:0000259" key="8">
    <source>
        <dbReference type="Pfam" id="PF08281"/>
    </source>
</evidence>
<dbReference type="PANTHER" id="PTHR43133">
    <property type="entry name" value="RNA POLYMERASE ECF-TYPE SIGMA FACTO"/>
    <property type="match status" value="1"/>
</dbReference>
<dbReference type="NCBIfam" id="NF008888">
    <property type="entry name" value="PRK11922.1"/>
    <property type="match status" value="1"/>
</dbReference>
<keyword evidence="10" id="KW-1185">Reference proteome</keyword>
<feature type="domain" description="RNA polymerase sigma factor 70 region 4 type 2" evidence="8">
    <location>
        <begin position="206"/>
        <end position="258"/>
    </location>
</feature>
<evidence type="ECO:0000256" key="3">
    <source>
        <dbReference type="ARBA" id="ARBA00023082"/>
    </source>
</evidence>
<keyword evidence="3 6" id="KW-0731">Sigma factor</keyword>
<gene>
    <name evidence="9" type="ORF">P608_21375</name>
</gene>
<evidence type="ECO:0000256" key="6">
    <source>
        <dbReference type="RuleBase" id="RU000716"/>
    </source>
</evidence>
<dbReference type="PROSITE" id="PS01063">
    <property type="entry name" value="SIGMA70_ECF"/>
    <property type="match status" value="1"/>
</dbReference>
<dbReference type="InterPro" id="IPR007627">
    <property type="entry name" value="RNA_pol_sigma70_r2"/>
</dbReference>
<dbReference type="Pfam" id="PF04542">
    <property type="entry name" value="Sigma70_r2"/>
    <property type="match status" value="1"/>
</dbReference>
<dbReference type="Proteomes" id="UP000029549">
    <property type="component" value="Unassembled WGS sequence"/>
</dbReference>
<evidence type="ECO:0000313" key="10">
    <source>
        <dbReference type="Proteomes" id="UP000029549"/>
    </source>
</evidence>
<dbReference type="GO" id="GO:0016987">
    <property type="term" value="F:sigma factor activity"/>
    <property type="evidence" value="ECO:0007669"/>
    <property type="project" value="UniProtKB-KW"/>
</dbReference>